<dbReference type="KEGG" id="knv:Pan216_41770"/>
<dbReference type="EMBL" id="CP036279">
    <property type="protein sequence ID" value="QDU63299.1"/>
    <property type="molecule type" value="Genomic_DNA"/>
</dbReference>
<organism evidence="2 3">
    <name type="scientific">Kolteria novifilia</name>
    <dbReference type="NCBI Taxonomy" id="2527975"/>
    <lineage>
        <taxon>Bacteria</taxon>
        <taxon>Pseudomonadati</taxon>
        <taxon>Planctomycetota</taxon>
        <taxon>Planctomycetia</taxon>
        <taxon>Kolteriales</taxon>
        <taxon>Kolteriaceae</taxon>
        <taxon>Kolteria</taxon>
    </lineage>
</organism>
<dbReference type="AlphaFoldDB" id="A0A518B8J1"/>
<dbReference type="InterPro" id="IPR005625">
    <property type="entry name" value="PepSY-ass_TM"/>
</dbReference>
<evidence type="ECO:0000313" key="2">
    <source>
        <dbReference type="EMBL" id="QDU63299.1"/>
    </source>
</evidence>
<keyword evidence="1" id="KW-1133">Transmembrane helix</keyword>
<dbReference type="Proteomes" id="UP000317093">
    <property type="component" value="Chromosome"/>
</dbReference>
<keyword evidence="3" id="KW-1185">Reference proteome</keyword>
<gene>
    <name evidence="2" type="ORF">Pan216_41770</name>
</gene>
<feature type="transmembrane region" description="Helical" evidence="1">
    <location>
        <begin position="86"/>
        <end position="116"/>
    </location>
</feature>
<feature type="transmembrane region" description="Helical" evidence="1">
    <location>
        <begin position="45"/>
        <end position="66"/>
    </location>
</feature>
<reference evidence="2 3" key="1">
    <citation type="submission" date="2019-02" db="EMBL/GenBank/DDBJ databases">
        <title>Deep-cultivation of Planctomycetes and their phenomic and genomic characterization uncovers novel biology.</title>
        <authorList>
            <person name="Wiegand S."/>
            <person name="Jogler M."/>
            <person name="Boedeker C."/>
            <person name="Pinto D."/>
            <person name="Vollmers J."/>
            <person name="Rivas-Marin E."/>
            <person name="Kohn T."/>
            <person name="Peeters S.H."/>
            <person name="Heuer A."/>
            <person name="Rast P."/>
            <person name="Oberbeckmann S."/>
            <person name="Bunk B."/>
            <person name="Jeske O."/>
            <person name="Meyerdierks A."/>
            <person name="Storesund J.E."/>
            <person name="Kallscheuer N."/>
            <person name="Luecker S."/>
            <person name="Lage O.M."/>
            <person name="Pohl T."/>
            <person name="Merkel B.J."/>
            <person name="Hornburger P."/>
            <person name="Mueller R.-W."/>
            <person name="Bruemmer F."/>
            <person name="Labrenz M."/>
            <person name="Spormann A.M."/>
            <person name="Op den Camp H."/>
            <person name="Overmann J."/>
            <person name="Amann R."/>
            <person name="Jetten M.S.M."/>
            <person name="Mascher T."/>
            <person name="Medema M.H."/>
            <person name="Devos D.P."/>
            <person name="Kaster A.-K."/>
            <person name="Ovreas L."/>
            <person name="Rohde M."/>
            <person name="Galperin M.Y."/>
            <person name="Jogler C."/>
        </authorList>
    </citation>
    <scope>NUCLEOTIDE SEQUENCE [LARGE SCALE GENOMIC DNA]</scope>
    <source>
        <strain evidence="2 3">Pan216</strain>
    </source>
</reference>
<accession>A0A518B8J1</accession>
<keyword evidence="1" id="KW-0812">Transmembrane</keyword>
<evidence type="ECO:0000313" key="3">
    <source>
        <dbReference type="Proteomes" id="UP000317093"/>
    </source>
</evidence>
<sequence length="130" mass="14679">MREPCIPGVVGDDGSRRLSDNPSYWFHGWTYPLHVGSVLGIRSKIVWLLACLVLAALPVTGLWMWWSRRPAGRSGFPRRTGYRLSWWQWGSVILCLRVLPLAGVSVVIVSGIDWLVSWFRRPRATTASSS</sequence>
<name>A0A518B8J1_9BACT</name>
<dbReference type="Pfam" id="PF03929">
    <property type="entry name" value="PepSY_TM"/>
    <property type="match status" value="1"/>
</dbReference>
<dbReference type="PANTHER" id="PTHR34219">
    <property type="entry name" value="IRON-REGULATED INNER MEMBRANE PROTEIN-RELATED"/>
    <property type="match status" value="1"/>
</dbReference>
<dbReference type="PANTHER" id="PTHR34219:SF1">
    <property type="entry name" value="PEPSY DOMAIN-CONTAINING PROTEIN"/>
    <property type="match status" value="1"/>
</dbReference>
<protein>
    <recommendedName>
        <fullName evidence="4">PepSY-associated TM helix</fullName>
    </recommendedName>
</protein>
<keyword evidence="1" id="KW-0472">Membrane</keyword>
<dbReference type="RefSeq" id="WP_419192764.1">
    <property type="nucleotide sequence ID" value="NZ_CP036279.1"/>
</dbReference>
<proteinExistence type="predicted"/>
<evidence type="ECO:0000256" key="1">
    <source>
        <dbReference type="SAM" id="Phobius"/>
    </source>
</evidence>
<evidence type="ECO:0008006" key="4">
    <source>
        <dbReference type="Google" id="ProtNLM"/>
    </source>
</evidence>